<keyword evidence="4" id="KW-1185">Reference proteome</keyword>
<feature type="compositionally biased region" description="Basic and acidic residues" evidence="1">
    <location>
        <begin position="84"/>
        <end position="97"/>
    </location>
</feature>
<dbReference type="EMBL" id="NPZB01000002">
    <property type="protein sequence ID" value="PNS07930.1"/>
    <property type="molecule type" value="Genomic_DNA"/>
</dbReference>
<organism evidence="3 4">
    <name type="scientific">Solilutibacter silvestris</name>
    <dbReference type="NCBI Taxonomy" id="1645665"/>
    <lineage>
        <taxon>Bacteria</taxon>
        <taxon>Pseudomonadati</taxon>
        <taxon>Pseudomonadota</taxon>
        <taxon>Gammaproteobacteria</taxon>
        <taxon>Lysobacterales</taxon>
        <taxon>Lysobacteraceae</taxon>
        <taxon>Solilutibacter</taxon>
    </lineage>
</organism>
<feature type="chain" id="PRO_5014378293" evidence="2">
    <location>
        <begin position="37"/>
        <end position="305"/>
    </location>
</feature>
<dbReference type="AlphaFoldDB" id="A0A2K1PYT5"/>
<reference evidence="3 4" key="1">
    <citation type="submission" date="2017-08" db="EMBL/GenBank/DDBJ databases">
        <title>Lysobacter sylvestris genome.</title>
        <authorList>
            <person name="Zhang D.-C."/>
            <person name="Albuquerque L."/>
            <person name="Franca L."/>
            <person name="Froufe H.J.C."/>
            <person name="Barroso C."/>
            <person name="Egas C."/>
            <person name="Da Costa M."/>
            <person name="Margesin R."/>
        </authorList>
    </citation>
    <scope>NUCLEOTIDE SEQUENCE [LARGE SCALE GENOMIC DNA]</scope>
    <source>
        <strain evidence="3 4">AM20-91</strain>
    </source>
</reference>
<proteinExistence type="predicted"/>
<feature type="compositionally biased region" description="Basic and acidic residues" evidence="1">
    <location>
        <begin position="121"/>
        <end position="138"/>
    </location>
</feature>
<sequence>MATAQIKNNNPGRRRLRTAMAIVMTACLTISVGAWADWAVNDSEAIDELKAIHKSIGDPNSDDLLTYQKNQSNVTKGDLSPDAQKGEQQGRYKDPDVMFKSTDVTLTANASAKLSSVDMSDETRCPKPKKPDAPKVDGIDTGSAISSASSTAGDGIPDQQYKLCKDILETQKAQFKYNVMMSELADVRYQRLQQIERDRGNIDELAAGKLQDNTNRMLALIALIQIDQQQQKTYNDAYSARVTYLRGVQDRLSQMALNGTSGTDSSGGGPLGGVGGQLANDAATMAVMTLALGDNSPLHSKQRGQ</sequence>
<feature type="compositionally biased region" description="Low complexity" evidence="1">
    <location>
        <begin position="139"/>
        <end position="153"/>
    </location>
</feature>
<name>A0A2K1PYT5_9GAMM</name>
<evidence type="ECO:0000313" key="3">
    <source>
        <dbReference type="EMBL" id="PNS07930.1"/>
    </source>
</evidence>
<accession>A0A2K1PYT5</accession>
<keyword evidence="2" id="KW-0732">Signal</keyword>
<protein>
    <submittedName>
        <fullName evidence="3">Uncharacterized protein</fullName>
    </submittedName>
</protein>
<dbReference type="OrthoDB" id="6024999at2"/>
<feature type="region of interest" description="Disordered" evidence="1">
    <location>
        <begin position="113"/>
        <end position="153"/>
    </location>
</feature>
<evidence type="ECO:0000313" key="4">
    <source>
        <dbReference type="Proteomes" id="UP000236220"/>
    </source>
</evidence>
<evidence type="ECO:0000256" key="1">
    <source>
        <dbReference type="SAM" id="MobiDB-lite"/>
    </source>
</evidence>
<feature type="region of interest" description="Disordered" evidence="1">
    <location>
        <begin position="72"/>
        <end position="97"/>
    </location>
</feature>
<evidence type="ECO:0000256" key="2">
    <source>
        <dbReference type="SAM" id="SignalP"/>
    </source>
</evidence>
<dbReference type="RefSeq" id="WP_103075575.1">
    <property type="nucleotide sequence ID" value="NZ_NPZB01000002.1"/>
</dbReference>
<comment type="caution">
    <text evidence="3">The sequence shown here is derived from an EMBL/GenBank/DDBJ whole genome shotgun (WGS) entry which is preliminary data.</text>
</comment>
<feature type="signal peptide" evidence="2">
    <location>
        <begin position="1"/>
        <end position="36"/>
    </location>
</feature>
<dbReference type="Proteomes" id="UP000236220">
    <property type="component" value="Unassembled WGS sequence"/>
</dbReference>
<gene>
    <name evidence="3" type="ORF">Lysil_2106</name>
</gene>